<gene>
    <name evidence="1" type="ORF">A2388_00350</name>
</gene>
<evidence type="ECO:0000313" key="2">
    <source>
        <dbReference type="Proteomes" id="UP000177575"/>
    </source>
</evidence>
<dbReference type="Proteomes" id="UP000177575">
    <property type="component" value="Unassembled WGS sequence"/>
</dbReference>
<dbReference type="InterPro" id="IPR036866">
    <property type="entry name" value="RibonucZ/Hydroxyglut_hydro"/>
</dbReference>
<comment type="caution">
    <text evidence="1">The sequence shown here is derived from an EMBL/GenBank/DDBJ whole genome shotgun (WGS) entry which is preliminary data.</text>
</comment>
<dbReference type="PANTHER" id="PTHR42967:SF1">
    <property type="entry name" value="MBL FOLD METALLO-HYDROLASE"/>
    <property type="match status" value="1"/>
</dbReference>
<evidence type="ECO:0008006" key="3">
    <source>
        <dbReference type="Google" id="ProtNLM"/>
    </source>
</evidence>
<dbReference type="Gene3D" id="3.60.15.10">
    <property type="entry name" value="Ribonuclease Z/Hydroxyacylglutathione hydrolase-like"/>
    <property type="match status" value="1"/>
</dbReference>
<accession>A0A1G2Q411</accession>
<organism evidence="1 2">
    <name type="scientific">Candidatus Veblenbacteria bacterium RIFOXYB1_FULL_43_13</name>
    <dbReference type="NCBI Taxonomy" id="1802426"/>
    <lineage>
        <taxon>Bacteria</taxon>
        <taxon>Candidatus Vebleniibacteriota</taxon>
    </lineage>
</organism>
<dbReference type="AlphaFoldDB" id="A0A1G2Q411"/>
<dbReference type="PANTHER" id="PTHR42967">
    <property type="entry name" value="METAL DEPENDENT HYDROLASE"/>
    <property type="match status" value="1"/>
</dbReference>
<sequence>MLIQWFGQSCFKVQTKPGPNGEVAVIFDPFDSSKVGLSLPKLTADVVAITHDHFDHNHLAAISGDYFLINGPGEYEAKQTFIYGITGWHDNTQGSERGSNTMYLLESEGISLAHLGDIGQDALTDSQLEYLEGVDVLMIPVGGNYTVNAKQAIELVNQIEPRIVIPMHYKLPGLKVDIDSADKFIKELGLTPQVEQKFKFVKKDLPQDETKLVVLKP</sequence>
<dbReference type="EMBL" id="MHTC01000019">
    <property type="protein sequence ID" value="OHA55316.1"/>
    <property type="molecule type" value="Genomic_DNA"/>
</dbReference>
<reference evidence="1 2" key="1">
    <citation type="journal article" date="2016" name="Nat. Commun.">
        <title>Thousands of microbial genomes shed light on interconnected biogeochemical processes in an aquifer system.</title>
        <authorList>
            <person name="Anantharaman K."/>
            <person name="Brown C.T."/>
            <person name="Hug L.A."/>
            <person name="Sharon I."/>
            <person name="Castelle C.J."/>
            <person name="Probst A.J."/>
            <person name="Thomas B.C."/>
            <person name="Singh A."/>
            <person name="Wilkins M.J."/>
            <person name="Karaoz U."/>
            <person name="Brodie E.L."/>
            <person name="Williams K.H."/>
            <person name="Hubbard S.S."/>
            <person name="Banfield J.F."/>
        </authorList>
    </citation>
    <scope>NUCLEOTIDE SEQUENCE [LARGE SCALE GENOMIC DNA]</scope>
</reference>
<proteinExistence type="predicted"/>
<protein>
    <recommendedName>
        <fullName evidence="3">Lactamase</fullName>
    </recommendedName>
</protein>
<dbReference type="SUPFAM" id="SSF56281">
    <property type="entry name" value="Metallo-hydrolase/oxidoreductase"/>
    <property type="match status" value="1"/>
</dbReference>
<evidence type="ECO:0000313" key="1">
    <source>
        <dbReference type="EMBL" id="OHA55316.1"/>
    </source>
</evidence>
<name>A0A1G2Q411_9BACT</name>
<dbReference type="Pfam" id="PF13483">
    <property type="entry name" value="Lactamase_B_3"/>
    <property type="match status" value="1"/>
</dbReference>